<feature type="active site" evidence="15">
    <location>
        <position position="117"/>
    </location>
</feature>
<evidence type="ECO:0000256" key="15">
    <source>
        <dbReference type="HAMAP-Rule" id="MF_00104"/>
    </source>
</evidence>
<dbReference type="PANTHER" id="PTHR11207">
    <property type="entry name" value="RIBONUCLEASE III"/>
    <property type="match status" value="1"/>
</dbReference>
<evidence type="ECO:0000256" key="14">
    <source>
        <dbReference type="ARBA" id="ARBA00022884"/>
    </source>
</evidence>
<comment type="subcellular location">
    <subcellularLocation>
        <location evidence="2 15">Cytoplasm</location>
    </subcellularLocation>
</comment>
<keyword evidence="13 15" id="KW-0460">Magnesium</keyword>
<comment type="function">
    <text evidence="15">Digests double-stranded RNA. Involved in the processing of primary rRNA transcript to yield the immediate precursors to the large and small rRNAs (23S and 16S). Processes some mRNAs, and tRNAs when they are encoded in the rRNA operon. Processes pre-crRNA and tracrRNA of type II CRISPR loci if present in the organism.</text>
</comment>
<comment type="similarity">
    <text evidence="3">Belongs to the ribonuclease III family.</text>
</comment>
<accession>A0A839HBV6</accession>
<keyword evidence="9 15" id="KW-0540">Nuclease</keyword>
<keyword evidence="8 15" id="KW-0819">tRNA processing</keyword>
<dbReference type="NCBIfam" id="TIGR02191">
    <property type="entry name" value="RNaseIII"/>
    <property type="match status" value="1"/>
</dbReference>
<dbReference type="Gene3D" id="1.10.1520.10">
    <property type="entry name" value="Ribonuclease III domain"/>
    <property type="match status" value="1"/>
</dbReference>
<dbReference type="FunFam" id="3.30.160.20:FF:000003">
    <property type="entry name" value="Ribonuclease 3"/>
    <property type="match status" value="1"/>
</dbReference>
<keyword evidence="5 15" id="KW-0963">Cytoplasm</keyword>
<dbReference type="GO" id="GO:0019843">
    <property type="term" value="F:rRNA binding"/>
    <property type="evidence" value="ECO:0007669"/>
    <property type="project" value="UniProtKB-KW"/>
</dbReference>
<dbReference type="CDD" id="cd10845">
    <property type="entry name" value="DSRM_RNAse_III_family"/>
    <property type="match status" value="1"/>
</dbReference>
<evidence type="ECO:0000259" key="17">
    <source>
        <dbReference type="PROSITE" id="PS50142"/>
    </source>
</evidence>
<gene>
    <name evidence="15 18" type="primary">rnc</name>
    <name evidence="18" type="ORF">HUK38_09545</name>
</gene>
<evidence type="ECO:0000256" key="7">
    <source>
        <dbReference type="ARBA" id="ARBA00022664"/>
    </source>
</evidence>
<feature type="binding site" evidence="15">
    <location>
        <position position="41"/>
    </location>
    <ligand>
        <name>Mg(2+)</name>
        <dbReference type="ChEBI" id="CHEBI:18420"/>
    </ligand>
</feature>
<feature type="domain" description="RNase III" evidence="17">
    <location>
        <begin position="5"/>
        <end position="128"/>
    </location>
</feature>
<dbReference type="Pfam" id="PF00035">
    <property type="entry name" value="dsrm"/>
    <property type="match status" value="1"/>
</dbReference>
<keyword evidence="15" id="KW-0699">rRNA-binding</keyword>
<dbReference type="SUPFAM" id="SSF69065">
    <property type="entry name" value="RNase III domain-like"/>
    <property type="match status" value="1"/>
</dbReference>
<proteinExistence type="inferred from homology"/>
<dbReference type="Proteomes" id="UP000548632">
    <property type="component" value="Unassembled WGS sequence"/>
</dbReference>
<dbReference type="InterPro" id="IPR000999">
    <property type="entry name" value="RNase_III_dom"/>
</dbReference>
<dbReference type="FunFam" id="1.10.1520.10:FF:000001">
    <property type="entry name" value="Ribonuclease 3"/>
    <property type="match status" value="1"/>
</dbReference>
<feature type="active site" evidence="15">
    <location>
        <position position="45"/>
    </location>
</feature>
<dbReference type="GO" id="GO:0008033">
    <property type="term" value="P:tRNA processing"/>
    <property type="evidence" value="ECO:0007669"/>
    <property type="project" value="UniProtKB-KW"/>
</dbReference>
<keyword evidence="19" id="KW-1185">Reference proteome</keyword>
<keyword evidence="14 15" id="KW-0694">RNA-binding</keyword>
<dbReference type="EMBL" id="JABVCQ010000019">
    <property type="protein sequence ID" value="MBB1126475.1"/>
    <property type="molecule type" value="Genomic_DNA"/>
</dbReference>
<organism evidence="18 19">
    <name type="scientific">Thiospirillum jenense</name>
    <dbReference type="NCBI Taxonomy" id="1653858"/>
    <lineage>
        <taxon>Bacteria</taxon>
        <taxon>Pseudomonadati</taxon>
        <taxon>Pseudomonadota</taxon>
        <taxon>Gammaproteobacteria</taxon>
        <taxon>Chromatiales</taxon>
        <taxon>Chromatiaceae</taxon>
        <taxon>Thiospirillum</taxon>
    </lineage>
</organism>
<evidence type="ECO:0000256" key="5">
    <source>
        <dbReference type="ARBA" id="ARBA00022490"/>
    </source>
</evidence>
<dbReference type="GO" id="GO:0042802">
    <property type="term" value="F:identical protein binding"/>
    <property type="evidence" value="ECO:0007669"/>
    <property type="project" value="UniProtKB-ARBA"/>
</dbReference>
<evidence type="ECO:0000256" key="1">
    <source>
        <dbReference type="ARBA" id="ARBA00000109"/>
    </source>
</evidence>
<evidence type="ECO:0000256" key="2">
    <source>
        <dbReference type="ARBA" id="ARBA00004496"/>
    </source>
</evidence>
<dbReference type="GO" id="GO:0006364">
    <property type="term" value="P:rRNA processing"/>
    <property type="evidence" value="ECO:0007669"/>
    <property type="project" value="UniProtKB-UniRule"/>
</dbReference>
<keyword evidence="10 15" id="KW-0479">Metal-binding</keyword>
<dbReference type="GO" id="GO:0006397">
    <property type="term" value="P:mRNA processing"/>
    <property type="evidence" value="ECO:0007669"/>
    <property type="project" value="UniProtKB-UniRule"/>
</dbReference>
<dbReference type="PROSITE" id="PS50137">
    <property type="entry name" value="DS_RBD"/>
    <property type="match status" value="1"/>
</dbReference>
<feature type="binding site" evidence="15">
    <location>
        <position position="117"/>
    </location>
    <ligand>
        <name>Mg(2+)</name>
        <dbReference type="ChEBI" id="CHEBI:18420"/>
    </ligand>
</feature>
<dbReference type="GO" id="GO:0005737">
    <property type="term" value="C:cytoplasm"/>
    <property type="evidence" value="ECO:0007669"/>
    <property type="project" value="UniProtKB-SubCell"/>
</dbReference>
<dbReference type="PANTHER" id="PTHR11207:SF0">
    <property type="entry name" value="RIBONUCLEASE 3"/>
    <property type="match status" value="1"/>
</dbReference>
<protein>
    <recommendedName>
        <fullName evidence="15">Ribonuclease 3</fullName>
        <ecNumber evidence="15">3.1.26.3</ecNumber>
    </recommendedName>
    <alternativeName>
        <fullName evidence="15">Ribonuclease III</fullName>
        <shortName evidence="15">RNase III</shortName>
    </alternativeName>
</protein>
<dbReference type="SMART" id="SM00535">
    <property type="entry name" value="RIBOc"/>
    <property type="match status" value="1"/>
</dbReference>
<evidence type="ECO:0000256" key="6">
    <source>
        <dbReference type="ARBA" id="ARBA00022552"/>
    </source>
</evidence>
<sequence length="229" mass="25124">MSPCLDPLLQDLIEHTIERLDLFEQALTHRSVGSHNNERLEFLGDALLGFVIADKLLQQFPMANEGDLSRARAALVKEESLAAQARALNLGHYLRLGSGELRTGGYARDSILADAFEALLGAVYLDQGFPAAEKLIAKLFAAPLAQVATHLPGKDPKTRLQEWLQAQHRELPEYAVVDVSGKQHDQQFAVRCRLLDSGQETVGLGTSRRRAEQQAATQMLTAMNGGNET</sequence>
<dbReference type="PROSITE" id="PS00517">
    <property type="entry name" value="RNASE_3_1"/>
    <property type="match status" value="1"/>
</dbReference>
<dbReference type="GO" id="GO:0003725">
    <property type="term" value="F:double-stranded RNA binding"/>
    <property type="evidence" value="ECO:0007669"/>
    <property type="project" value="TreeGrafter"/>
</dbReference>
<dbReference type="SMART" id="SM00358">
    <property type="entry name" value="DSRM"/>
    <property type="match status" value="1"/>
</dbReference>
<evidence type="ECO:0000256" key="9">
    <source>
        <dbReference type="ARBA" id="ARBA00022722"/>
    </source>
</evidence>
<feature type="binding site" evidence="15">
    <location>
        <position position="114"/>
    </location>
    <ligand>
        <name>Mg(2+)</name>
        <dbReference type="ChEBI" id="CHEBI:18420"/>
    </ligand>
</feature>
<dbReference type="HAMAP" id="MF_00104">
    <property type="entry name" value="RNase_III"/>
    <property type="match status" value="1"/>
</dbReference>
<dbReference type="InterPro" id="IPR036389">
    <property type="entry name" value="RNase_III_sf"/>
</dbReference>
<dbReference type="InterPro" id="IPR011907">
    <property type="entry name" value="RNase_III"/>
</dbReference>
<evidence type="ECO:0000259" key="16">
    <source>
        <dbReference type="PROSITE" id="PS50137"/>
    </source>
</evidence>
<dbReference type="InterPro" id="IPR014720">
    <property type="entry name" value="dsRBD_dom"/>
</dbReference>
<comment type="catalytic activity">
    <reaction evidence="1 15">
        <text>Endonucleolytic cleavage to 5'-phosphomonoester.</text>
        <dbReference type="EC" id="3.1.26.3"/>
    </reaction>
</comment>
<feature type="domain" description="DRBM" evidence="16">
    <location>
        <begin position="155"/>
        <end position="225"/>
    </location>
</feature>
<dbReference type="PROSITE" id="PS50142">
    <property type="entry name" value="RNASE_3_2"/>
    <property type="match status" value="1"/>
</dbReference>
<dbReference type="GO" id="GO:0004525">
    <property type="term" value="F:ribonuclease III activity"/>
    <property type="evidence" value="ECO:0007669"/>
    <property type="project" value="UniProtKB-UniRule"/>
</dbReference>
<evidence type="ECO:0000313" key="18">
    <source>
        <dbReference type="EMBL" id="MBB1126475.1"/>
    </source>
</evidence>
<keyword evidence="6 15" id="KW-0698">rRNA processing</keyword>
<comment type="subunit">
    <text evidence="4 15">Homodimer.</text>
</comment>
<dbReference type="EC" id="3.1.26.3" evidence="15"/>
<evidence type="ECO:0000313" key="19">
    <source>
        <dbReference type="Proteomes" id="UP000548632"/>
    </source>
</evidence>
<dbReference type="Gene3D" id="3.30.160.20">
    <property type="match status" value="1"/>
</dbReference>
<evidence type="ECO:0000256" key="8">
    <source>
        <dbReference type="ARBA" id="ARBA00022694"/>
    </source>
</evidence>
<comment type="caution">
    <text evidence="18">The sequence shown here is derived from an EMBL/GenBank/DDBJ whole genome shotgun (WGS) entry which is preliminary data.</text>
</comment>
<evidence type="ECO:0000256" key="13">
    <source>
        <dbReference type="ARBA" id="ARBA00022842"/>
    </source>
</evidence>
<keyword evidence="7 15" id="KW-0507">mRNA processing</keyword>
<evidence type="ECO:0000256" key="11">
    <source>
        <dbReference type="ARBA" id="ARBA00022759"/>
    </source>
</evidence>
<evidence type="ECO:0000256" key="4">
    <source>
        <dbReference type="ARBA" id="ARBA00011738"/>
    </source>
</evidence>
<comment type="cofactor">
    <cofactor evidence="15">
        <name>Mg(2+)</name>
        <dbReference type="ChEBI" id="CHEBI:18420"/>
    </cofactor>
</comment>
<evidence type="ECO:0000256" key="10">
    <source>
        <dbReference type="ARBA" id="ARBA00022723"/>
    </source>
</evidence>
<dbReference type="RefSeq" id="WP_182584105.1">
    <property type="nucleotide sequence ID" value="NZ_JABVCQ010000019.1"/>
</dbReference>
<keyword evidence="11 15" id="KW-0255">Endonuclease</keyword>
<dbReference type="GO" id="GO:0010468">
    <property type="term" value="P:regulation of gene expression"/>
    <property type="evidence" value="ECO:0007669"/>
    <property type="project" value="TreeGrafter"/>
</dbReference>
<dbReference type="CDD" id="cd00593">
    <property type="entry name" value="RIBOc"/>
    <property type="match status" value="1"/>
</dbReference>
<evidence type="ECO:0000256" key="12">
    <source>
        <dbReference type="ARBA" id="ARBA00022801"/>
    </source>
</evidence>
<evidence type="ECO:0000256" key="3">
    <source>
        <dbReference type="ARBA" id="ARBA00010183"/>
    </source>
</evidence>
<reference evidence="18 19" key="1">
    <citation type="journal article" date="2020" name="Arch. Microbiol.">
        <title>The genome sequence of the giant phototrophic gammaproteobacterium Thiospirillum jenense gives insight into its physiological properties and phylogenetic relationships.</title>
        <authorList>
            <person name="Imhoff J.F."/>
            <person name="Meyer T.E."/>
            <person name="Kyndt J.A."/>
        </authorList>
    </citation>
    <scope>NUCLEOTIDE SEQUENCE [LARGE SCALE GENOMIC DNA]</scope>
    <source>
        <strain evidence="18 19">DSM 216</strain>
    </source>
</reference>
<dbReference type="GO" id="GO:0046872">
    <property type="term" value="F:metal ion binding"/>
    <property type="evidence" value="ECO:0007669"/>
    <property type="project" value="UniProtKB-KW"/>
</dbReference>
<name>A0A839HBV6_9GAMM</name>
<keyword evidence="12 15" id="KW-0378">Hydrolase</keyword>
<dbReference type="AlphaFoldDB" id="A0A839HBV6"/>
<dbReference type="Pfam" id="PF14622">
    <property type="entry name" value="Ribonucleas_3_3"/>
    <property type="match status" value="1"/>
</dbReference>
<dbReference type="SUPFAM" id="SSF54768">
    <property type="entry name" value="dsRNA-binding domain-like"/>
    <property type="match status" value="1"/>
</dbReference>